<accession>A0A5P2CMV4</accession>
<gene>
    <name evidence="4" type="ORF">DEJ49_22600</name>
</gene>
<keyword evidence="2" id="KW-1133">Transmembrane helix</keyword>
<name>A0A5P2CMV4_STRVZ</name>
<keyword evidence="2" id="KW-0472">Membrane</keyword>
<dbReference type="SMART" id="SM00530">
    <property type="entry name" value="HTH_XRE"/>
    <property type="match status" value="1"/>
</dbReference>
<feature type="compositionally biased region" description="Gly residues" evidence="1">
    <location>
        <begin position="326"/>
        <end position="342"/>
    </location>
</feature>
<evidence type="ECO:0000256" key="1">
    <source>
        <dbReference type="SAM" id="MobiDB-lite"/>
    </source>
</evidence>
<feature type="region of interest" description="Disordered" evidence="1">
    <location>
        <begin position="116"/>
        <end position="349"/>
    </location>
</feature>
<sequence>MPRWKALPDELDPEVREFAGQLRRLVDRSGLSIAAVSDRTGYSKTSWERYLNGRLLAPKGAIVALAEVTGTPPVHLITMWELAERAWSRSEMRHDMTMQAIRISQARAALDELGADPAAKADGKGASGKAPKPGKRDARRDAKPDAGTDAKADRKTPGRTTPGRTTPGRTTPGQTTPGQTSPGQQAPGRTAPDGHAPGAQAPDRTAPGGHAPGARASGAQAPDRTAPGGHAPGRKVPENAPSPWPSPPSQPSHSPFPGQPSARPPAPGGRGAARNGSGGGFGPVTGVAGPAGVSPTVGPPSVGSHGASSSYGEASASAFGEAGSPGSPGGPGGAGGPGGPGPAGAPDRQRRRRKLTMFLAGVVGALVVIAAAVFMTGFGGDDKGDDEAKPTATPTKKDTDLPAGVECSGKDCAGKDPENMGCGGELAKTTSRATIGKTLVEVRYSKTCGAAWARITQATPGDELTITGSGGGAGAKQKSTVNEDFDAYTPMVAAESGTAAKACATLTSGRTGCTA</sequence>
<feature type="compositionally biased region" description="Low complexity" evidence="1">
    <location>
        <begin position="303"/>
        <end position="325"/>
    </location>
</feature>
<protein>
    <recommendedName>
        <fullName evidence="3">HTH cro/C1-type domain-containing protein</fullName>
    </recommendedName>
</protein>
<dbReference type="GO" id="GO:0003677">
    <property type="term" value="F:DNA binding"/>
    <property type="evidence" value="ECO:0007669"/>
    <property type="project" value="InterPro"/>
</dbReference>
<dbReference type="EMBL" id="CP029191">
    <property type="protein sequence ID" value="QES43407.1"/>
    <property type="molecule type" value="Genomic_DNA"/>
</dbReference>
<keyword evidence="2" id="KW-0812">Transmembrane</keyword>
<dbReference type="Pfam" id="PF13560">
    <property type="entry name" value="HTH_31"/>
    <property type="match status" value="1"/>
</dbReference>
<reference evidence="4 5" key="1">
    <citation type="submission" date="2018-05" db="EMBL/GenBank/DDBJ databases">
        <title>Streptomyces venezuelae.</title>
        <authorList>
            <person name="Kim W."/>
            <person name="Lee N."/>
            <person name="Cho B.-K."/>
        </authorList>
    </citation>
    <scope>NUCLEOTIDE SEQUENCE [LARGE SCALE GENOMIC DNA]</scope>
    <source>
        <strain evidence="4 5">ATCC 14585</strain>
    </source>
</reference>
<dbReference type="Pfam" id="PF10901">
    <property type="entry name" value="DUF2690"/>
    <property type="match status" value="1"/>
</dbReference>
<feature type="transmembrane region" description="Helical" evidence="2">
    <location>
        <begin position="358"/>
        <end position="380"/>
    </location>
</feature>
<dbReference type="InterPro" id="IPR010982">
    <property type="entry name" value="Lambda_DNA-bd_dom_sf"/>
</dbReference>
<dbReference type="RefSeq" id="WP_150185815.1">
    <property type="nucleotide sequence ID" value="NZ_CP029191.1"/>
</dbReference>
<feature type="compositionally biased region" description="Basic and acidic residues" evidence="1">
    <location>
        <begin position="380"/>
        <end position="400"/>
    </location>
</feature>
<organism evidence="4 5">
    <name type="scientific">Streptomyces venezuelae</name>
    <dbReference type="NCBI Taxonomy" id="54571"/>
    <lineage>
        <taxon>Bacteria</taxon>
        <taxon>Bacillati</taxon>
        <taxon>Actinomycetota</taxon>
        <taxon>Actinomycetes</taxon>
        <taxon>Kitasatosporales</taxon>
        <taxon>Streptomycetaceae</taxon>
        <taxon>Streptomyces</taxon>
    </lineage>
</organism>
<evidence type="ECO:0000259" key="3">
    <source>
        <dbReference type="SMART" id="SM00530"/>
    </source>
</evidence>
<proteinExistence type="predicted"/>
<dbReference type="InterPro" id="IPR001387">
    <property type="entry name" value="Cro/C1-type_HTH"/>
</dbReference>
<feature type="region of interest" description="Disordered" evidence="1">
    <location>
        <begin position="379"/>
        <end position="402"/>
    </location>
</feature>
<feature type="compositionally biased region" description="Low complexity" evidence="1">
    <location>
        <begin position="158"/>
        <end position="188"/>
    </location>
</feature>
<dbReference type="InterPro" id="IPR021224">
    <property type="entry name" value="DUF2690"/>
</dbReference>
<dbReference type="SUPFAM" id="SSF47413">
    <property type="entry name" value="lambda repressor-like DNA-binding domains"/>
    <property type="match status" value="1"/>
</dbReference>
<dbReference type="AlphaFoldDB" id="A0A5P2CMV4"/>
<feature type="compositionally biased region" description="Low complexity" evidence="1">
    <location>
        <begin position="251"/>
        <end position="261"/>
    </location>
</feature>
<feature type="compositionally biased region" description="Pro residues" evidence="1">
    <location>
        <begin position="240"/>
        <end position="250"/>
    </location>
</feature>
<evidence type="ECO:0000256" key="2">
    <source>
        <dbReference type="SAM" id="Phobius"/>
    </source>
</evidence>
<feature type="compositionally biased region" description="Basic and acidic residues" evidence="1">
    <location>
        <begin position="134"/>
        <end position="156"/>
    </location>
</feature>
<feature type="compositionally biased region" description="Gly residues" evidence="1">
    <location>
        <begin position="268"/>
        <end position="283"/>
    </location>
</feature>
<evidence type="ECO:0000313" key="5">
    <source>
        <dbReference type="Proteomes" id="UP000324015"/>
    </source>
</evidence>
<dbReference type="Proteomes" id="UP000324015">
    <property type="component" value="Chromosome"/>
</dbReference>
<dbReference type="CDD" id="cd00093">
    <property type="entry name" value="HTH_XRE"/>
    <property type="match status" value="1"/>
</dbReference>
<evidence type="ECO:0000313" key="4">
    <source>
        <dbReference type="EMBL" id="QES43407.1"/>
    </source>
</evidence>
<feature type="compositionally biased region" description="Low complexity" evidence="1">
    <location>
        <begin position="284"/>
        <end position="295"/>
    </location>
</feature>
<feature type="domain" description="HTH cro/C1-type" evidence="3">
    <location>
        <begin position="21"/>
        <end position="76"/>
    </location>
</feature>